<reference evidence="1 2" key="1">
    <citation type="submission" date="2020-10" db="EMBL/GenBank/DDBJ databases">
        <title>The Coptis chinensis genome and diversification of protoberbering-type alkaloids.</title>
        <authorList>
            <person name="Wang B."/>
            <person name="Shu S."/>
            <person name="Song C."/>
            <person name="Liu Y."/>
        </authorList>
    </citation>
    <scope>NUCLEOTIDE SEQUENCE [LARGE SCALE GENOMIC DNA]</scope>
    <source>
        <strain evidence="1">HL-2020</strain>
        <tissue evidence="1">Leaf</tissue>
    </source>
</reference>
<sequence>MPLRKNHLTQVWRLVKKDMIPFPEDEQSHEIILYPTMSLKIPKMSMLLLRRSVVKSSESIGQRGIARTTMWLSSPPTKKESVLEVDDNAGKRECYNRNNKCIANWKSNWEAAEKYVGENLLYTKVFNPKGTGKLDSHFLFALRYKDYQSLLCHQFNSFSFSHSPVPMSETIADMAERVVGNGSFGVVFQIHIA</sequence>
<evidence type="ECO:0000313" key="1">
    <source>
        <dbReference type="EMBL" id="KAF9621634.1"/>
    </source>
</evidence>
<protein>
    <submittedName>
        <fullName evidence="1">Uncharacterized protein</fullName>
    </submittedName>
</protein>
<accession>A0A835IQF3</accession>
<gene>
    <name evidence="1" type="ORF">IFM89_024958</name>
</gene>
<name>A0A835IQF3_9MAGN</name>
<dbReference type="AlphaFoldDB" id="A0A835IQF3"/>
<dbReference type="EMBL" id="JADFTS010000002">
    <property type="protein sequence ID" value="KAF9621634.1"/>
    <property type="molecule type" value="Genomic_DNA"/>
</dbReference>
<proteinExistence type="predicted"/>
<comment type="caution">
    <text evidence="1">The sequence shown here is derived from an EMBL/GenBank/DDBJ whole genome shotgun (WGS) entry which is preliminary data.</text>
</comment>
<dbReference type="Proteomes" id="UP000631114">
    <property type="component" value="Unassembled WGS sequence"/>
</dbReference>
<keyword evidence="2" id="KW-1185">Reference proteome</keyword>
<evidence type="ECO:0000313" key="2">
    <source>
        <dbReference type="Proteomes" id="UP000631114"/>
    </source>
</evidence>
<organism evidence="1 2">
    <name type="scientific">Coptis chinensis</name>
    <dbReference type="NCBI Taxonomy" id="261450"/>
    <lineage>
        <taxon>Eukaryota</taxon>
        <taxon>Viridiplantae</taxon>
        <taxon>Streptophyta</taxon>
        <taxon>Embryophyta</taxon>
        <taxon>Tracheophyta</taxon>
        <taxon>Spermatophyta</taxon>
        <taxon>Magnoliopsida</taxon>
        <taxon>Ranunculales</taxon>
        <taxon>Ranunculaceae</taxon>
        <taxon>Coptidoideae</taxon>
        <taxon>Coptis</taxon>
    </lineage>
</organism>